<protein>
    <submittedName>
        <fullName evidence="8">M48 family metalloprotease</fullName>
    </submittedName>
</protein>
<dbReference type="PROSITE" id="PS51782">
    <property type="entry name" value="LYSM"/>
    <property type="match status" value="1"/>
</dbReference>
<feature type="domain" description="LysM" evidence="7">
    <location>
        <begin position="441"/>
        <end position="488"/>
    </location>
</feature>
<keyword evidence="9" id="KW-1185">Reference proteome</keyword>
<dbReference type="PROSITE" id="PS51257">
    <property type="entry name" value="PROKAR_LIPOPROTEIN"/>
    <property type="match status" value="1"/>
</dbReference>
<evidence type="ECO:0000256" key="1">
    <source>
        <dbReference type="ARBA" id="ARBA00001947"/>
    </source>
</evidence>
<keyword evidence="2" id="KW-0645">Protease</keyword>
<dbReference type="InterPro" id="IPR051156">
    <property type="entry name" value="Mito/Outer_Membr_Metalloprot"/>
</dbReference>
<dbReference type="Proteomes" id="UP001597124">
    <property type="component" value="Unassembled WGS sequence"/>
</dbReference>
<evidence type="ECO:0000256" key="3">
    <source>
        <dbReference type="ARBA" id="ARBA00022723"/>
    </source>
</evidence>
<dbReference type="Gene3D" id="3.30.2010.10">
    <property type="entry name" value="Metalloproteases ('zincins'), catalytic domain"/>
    <property type="match status" value="1"/>
</dbReference>
<dbReference type="PANTHER" id="PTHR22726">
    <property type="entry name" value="METALLOENDOPEPTIDASE OMA1"/>
    <property type="match status" value="1"/>
</dbReference>
<sequence length="492" mass="52238">MRKEAQQALGIAVSTMVLGACVTGPGTSASAQKPRQISASERAQAAQAHPEILAEFGGAYEGPGTAMVKRIGKEVAVRSNIASAENECTVTLLNTTVVNAFAIPGCYVYMTRGLLSIMNSEAELASVLGHEVGHVDAQHSKKRQNAALGSGLVSILATVLTGSSQIGQIAGQLGQAWTMKYSRDQEYQSDDLGIRYMTAAGYDPYAAAEILQSLGDQEALETRIRGQNEAAQIPSWARSHPLTAARVKRASQKAAATGVKPGQLKRDAPDYYAAVDGMLYGDDPAQGFVEGHKFAHPILKIAFEVPQGYYLNNGAAAVTATGGQAQIQFSGGKLGDGDSLDSYISTVFQGVLGNNKAQYTGVQRTTINGMDAATATARVATQNGNRDVNVVAYRFGGGSGYHFIFISPSNVNVSDVVNTTARSFRKLTDAQAAALRKRVVQVVTVKSGDTAQSISQRMAFDNYKLERFLVMNNREANPTLRAGEKVKIVVFG</sequence>
<dbReference type="GO" id="GO:0008237">
    <property type="term" value="F:metallopeptidase activity"/>
    <property type="evidence" value="ECO:0007669"/>
    <property type="project" value="UniProtKB-KW"/>
</dbReference>
<evidence type="ECO:0000313" key="9">
    <source>
        <dbReference type="Proteomes" id="UP001597124"/>
    </source>
</evidence>
<comment type="caution">
    <text evidence="8">The sequence shown here is derived from an EMBL/GenBank/DDBJ whole genome shotgun (WGS) entry which is preliminary data.</text>
</comment>
<keyword evidence="5" id="KW-0862">Zinc</keyword>
<evidence type="ECO:0000256" key="2">
    <source>
        <dbReference type="ARBA" id="ARBA00022670"/>
    </source>
</evidence>
<organism evidence="8 9">
    <name type="scientific">Sphingosinicella xenopeptidilytica</name>
    <dbReference type="NCBI Taxonomy" id="364098"/>
    <lineage>
        <taxon>Bacteria</taxon>
        <taxon>Pseudomonadati</taxon>
        <taxon>Pseudomonadota</taxon>
        <taxon>Alphaproteobacteria</taxon>
        <taxon>Sphingomonadales</taxon>
        <taxon>Sphingosinicellaceae</taxon>
        <taxon>Sphingosinicella</taxon>
    </lineage>
</organism>
<name>A0ABW3C3T8_SPHXN</name>
<dbReference type="Pfam" id="PF01435">
    <property type="entry name" value="Peptidase_M48"/>
    <property type="match status" value="1"/>
</dbReference>
<evidence type="ECO:0000313" key="8">
    <source>
        <dbReference type="EMBL" id="MFD0849133.1"/>
    </source>
</evidence>
<reference evidence="9" key="1">
    <citation type="journal article" date="2019" name="Int. J. Syst. Evol. Microbiol.">
        <title>The Global Catalogue of Microorganisms (GCM) 10K type strain sequencing project: providing services to taxonomists for standard genome sequencing and annotation.</title>
        <authorList>
            <consortium name="The Broad Institute Genomics Platform"/>
            <consortium name="The Broad Institute Genome Sequencing Center for Infectious Disease"/>
            <person name="Wu L."/>
            <person name="Ma J."/>
        </authorList>
    </citation>
    <scope>NUCLEOTIDE SEQUENCE [LARGE SCALE GENOMIC DNA]</scope>
    <source>
        <strain evidence="9">CCUG 52537</strain>
    </source>
</reference>
<comment type="cofactor">
    <cofactor evidence="1">
        <name>Zn(2+)</name>
        <dbReference type="ChEBI" id="CHEBI:29105"/>
    </cofactor>
</comment>
<dbReference type="CDD" id="cd00118">
    <property type="entry name" value="LysM"/>
    <property type="match status" value="1"/>
</dbReference>
<dbReference type="PANTHER" id="PTHR22726:SF1">
    <property type="entry name" value="METALLOENDOPEPTIDASE OMA1, MITOCHONDRIAL"/>
    <property type="match status" value="1"/>
</dbReference>
<keyword evidence="3" id="KW-0479">Metal-binding</keyword>
<evidence type="ECO:0000256" key="4">
    <source>
        <dbReference type="ARBA" id="ARBA00022801"/>
    </source>
</evidence>
<evidence type="ECO:0000259" key="7">
    <source>
        <dbReference type="PROSITE" id="PS51782"/>
    </source>
</evidence>
<dbReference type="InterPro" id="IPR018392">
    <property type="entry name" value="LysM"/>
</dbReference>
<evidence type="ECO:0000256" key="6">
    <source>
        <dbReference type="ARBA" id="ARBA00023049"/>
    </source>
</evidence>
<gene>
    <name evidence="8" type="ORF">ACFQ00_12420</name>
</gene>
<keyword evidence="4" id="KW-0378">Hydrolase</keyword>
<evidence type="ECO:0000256" key="5">
    <source>
        <dbReference type="ARBA" id="ARBA00022833"/>
    </source>
</evidence>
<dbReference type="EMBL" id="JBHTIK010000007">
    <property type="protein sequence ID" value="MFD0849133.1"/>
    <property type="molecule type" value="Genomic_DNA"/>
</dbReference>
<proteinExistence type="predicted"/>
<dbReference type="CDD" id="cd07324">
    <property type="entry name" value="M48C_Oma1-like"/>
    <property type="match status" value="1"/>
</dbReference>
<accession>A0ABW3C3T8</accession>
<dbReference type="RefSeq" id="WP_381491206.1">
    <property type="nucleotide sequence ID" value="NZ_JBHTIK010000007.1"/>
</dbReference>
<dbReference type="InterPro" id="IPR001915">
    <property type="entry name" value="Peptidase_M48"/>
</dbReference>
<keyword evidence="6 8" id="KW-0482">Metalloprotease</keyword>